<dbReference type="GO" id="GO:0006915">
    <property type="term" value="P:apoptotic process"/>
    <property type="evidence" value="ECO:0007669"/>
    <property type="project" value="TreeGrafter"/>
</dbReference>
<gene>
    <name evidence="2" type="primary">ORF82805</name>
</gene>
<dbReference type="EMBL" id="HACG01025663">
    <property type="protein sequence ID" value="CEK72528.1"/>
    <property type="molecule type" value="Transcribed_RNA"/>
</dbReference>
<proteinExistence type="predicted"/>
<feature type="domain" description="Programmed cell death protein 2 C-terminal" evidence="1">
    <location>
        <begin position="205"/>
        <end position="308"/>
    </location>
</feature>
<dbReference type="InterPro" id="IPR052815">
    <property type="entry name" value="PDCD2-like_regulator"/>
</dbReference>
<evidence type="ECO:0000259" key="1">
    <source>
        <dbReference type="Pfam" id="PF04194"/>
    </source>
</evidence>
<name>A0A0B6ZVD7_9EUPU</name>
<dbReference type="InterPro" id="IPR007320">
    <property type="entry name" value="PDCD2_C"/>
</dbReference>
<dbReference type="Pfam" id="PF04194">
    <property type="entry name" value="PDCD2_C"/>
    <property type="match status" value="1"/>
</dbReference>
<reference evidence="2" key="1">
    <citation type="submission" date="2014-12" db="EMBL/GenBank/DDBJ databases">
        <title>Insight into the proteome of Arion vulgaris.</title>
        <authorList>
            <person name="Aradska J."/>
            <person name="Bulat T."/>
            <person name="Smidak R."/>
            <person name="Sarate P."/>
            <person name="Gangsoo J."/>
            <person name="Sialana F."/>
            <person name="Bilban M."/>
            <person name="Lubec G."/>
        </authorList>
    </citation>
    <scope>NUCLEOTIDE SEQUENCE</scope>
    <source>
        <tissue evidence="2">Skin</tissue>
    </source>
</reference>
<organism evidence="2">
    <name type="scientific">Arion vulgaris</name>
    <dbReference type="NCBI Taxonomy" id="1028688"/>
    <lineage>
        <taxon>Eukaryota</taxon>
        <taxon>Metazoa</taxon>
        <taxon>Spiralia</taxon>
        <taxon>Lophotrochozoa</taxon>
        <taxon>Mollusca</taxon>
        <taxon>Gastropoda</taxon>
        <taxon>Heterobranchia</taxon>
        <taxon>Euthyneura</taxon>
        <taxon>Panpulmonata</taxon>
        <taxon>Eupulmonata</taxon>
        <taxon>Stylommatophora</taxon>
        <taxon>Helicina</taxon>
        <taxon>Arionoidea</taxon>
        <taxon>Arionidae</taxon>
        <taxon>Arion</taxon>
    </lineage>
</organism>
<protein>
    <recommendedName>
        <fullName evidence="1">Programmed cell death protein 2 C-terminal domain-containing protein</fullName>
    </recommendedName>
</protein>
<accession>A0A0B6ZVD7</accession>
<evidence type="ECO:0000313" key="2">
    <source>
        <dbReference type="EMBL" id="CEK72528.1"/>
    </source>
</evidence>
<sequence>MSILIGLIDQRIQDSQPIGWDTNKIGGLPAWISSATSLPECKNCGKTSSLVAQLYCPLGGSSFHRCLYLFVCPGECSKQQNGWRVFRSMKHDNTENLLEVDTIMLTDTERWDAMAKLLNTKLEQAPEPTRTNTDCTIVFEPYYLSVVDEPSDQSESYDHVNDLIRNYERSEGKQLNQLICERSTSSKGREGPSELYEKSELKHGDRIFYKFLKRLQKCPQQCVRYERGGSPLLVSGLTEQTIKRCSHCGGEFIFELQLLPPLIPFLKAQNGTPCEVEFGTVLIFTCERNCWPAEHDQYDLLEELIVLQGDPDIHLYR</sequence>
<dbReference type="AlphaFoldDB" id="A0A0B6ZVD7"/>
<dbReference type="PANTHER" id="PTHR46421:SF1">
    <property type="entry name" value="PROGRAMMED CELL DEATH PROTEIN 2-LIKE"/>
    <property type="match status" value="1"/>
</dbReference>
<dbReference type="GO" id="GO:0005737">
    <property type="term" value="C:cytoplasm"/>
    <property type="evidence" value="ECO:0007669"/>
    <property type="project" value="InterPro"/>
</dbReference>
<dbReference type="PANTHER" id="PTHR46421">
    <property type="entry name" value="PROGRAMMED CELL DEATH PROTEIN 2-LIKE"/>
    <property type="match status" value="1"/>
</dbReference>